<name>A0A1H7QG27_9GAMM</name>
<dbReference type="STRING" id="1396821.SAMN05444515_11754"/>
<evidence type="ECO:0000313" key="1">
    <source>
        <dbReference type="EMBL" id="SEL46952.1"/>
    </source>
</evidence>
<reference evidence="2" key="1">
    <citation type="submission" date="2016-10" db="EMBL/GenBank/DDBJ databases">
        <authorList>
            <person name="Varghese N."/>
            <person name="Submissions S."/>
        </authorList>
    </citation>
    <scope>NUCLEOTIDE SEQUENCE [LARGE SCALE GENOMIC DNA]</scope>
    <source>
        <strain evidence="2">DSM 241</strain>
    </source>
</reference>
<dbReference type="Proteomes" id="UP000199256">
    <property type="component" value="Unassembled WGS sequence"/>
</dbReference>
<protein>
    <submittedName>
        <fullName evidence="1">Uncharacterized protein</fullName>
    </submittedName>
</protein>
<evidence type="ECO:0000313" key="2">
    <source>
        <dbReference type="Proteomes" id="UP000199256"/>
    </source>
</evidence>
<accession>A0A1H7QG27</accession>
<dbReference type="EMBL" id="FOAA01000017">
    <property type="protein sequence ID" value="SEL46952.1"/>
    <property type="molecule type" value="Genomic_DNA"/>
</dbReference>
<sequence>MILMLTYVRAQRPTGRHPWQMNLLVSSIHGWLRIRHDALNQSATLKSMEAHKNFSSLT</sequence>
<organism evidence="1 2">
    <name type="scientific">Ectothiorhodospira marina</name>
    <dbReference type="NCBI Taxonomy" id="1396821"/>
    <lineage>
        <taxon>Bacteria</taxon>
        <taxon>Pseudomonadati</taxon>
        <taxon>Pseudomonadota</taxon>
        <taxon>Gammaproteobacteria</taxon>
        <taxon>Chromatiales</taxon>
        <taxon>Ectothiorhodospiraceae</taxon>
        <taxon>Ectothiorhodospira</taxon>
    </lineage>
</organism>
<proteinExistence type="predicted"/>
<keyword evidence="2" id="KW-1185">Reference proteome</keyword>
<dbReference type="AlphaFoldDB" id="A0A1H7QG27"/>
<gene>
    <name evidence="1" type="ORF">SAMN05444515_11754</name>
</gene>